<dbReference type="CDD" id="cd14688">
    <property type="entry name" value="bZIP_YAP"/>
    <property type="match status" value="1"/>
</dbReference>
<gene>
    <name evidence="2" type="ORF">CMQ_4243</name>
</gene>
<dbReference type="eggNOG" id="ENOG502SA8A">
    <property type="taxonomic scope" value="Eukaryota"/>
</dbReference>
<keyword evidence="1" id="KW-0175">Coiled coil</keyword>
<dbReference type="PANTHER" id="PTHR42070">
    <property type="entry name" value="FILAMENT ASSOCIATED PROTEIN, PUTATIVE (AFU_ORTHOLOGUE AFUA_8G06630)-RELATED"/>
    <property type="match status" value="1"/>
</dbReference>
<reference evidence="2 3" key="1">
    <citation type="journal article" date="2011" name="Proc. Natl. Acad. Sci. U.S.A.">
        <title>Genome and transcriptome analyses of the mountain pine beetle-fungal symbiont Grosmannia clavigera, a lodgepole pine pathogen.</title>
        <authorList>
            <person name="DiGuistini S."/>
            <person name="Wang Y."/>
            <person name="Liao N.Y."/>
            <person name="Taylor G."/>
            <person name="Tanguay P."/>
            <person name="Feau N."/>
            <person name="Henrissat B."/>
            <person name="Chan S.K."/>
            <person name="Hesse-Orce U."/>
            <person name="Alamouti S.M."/>
            <person name="Tsui C.K.M."/>
            <person name="Docking R.T."/>
            <person name="Levasseur A."/>
            <person name="Haridas S."/>
            <person name="Robertson G."/>
            <person name="Birol I."/>
            <person name="Holt R.A."/>
            <person name="Marra M.A."/>
            <person name="Hamelin R.C."/>
            <person name="Hirst M."/>
            <person name="Jones S.J.M."/>
            <person name="Bohlmann J."/>
            <person name="Breuil C."/>
        </authorList>
    </citation>
    <scope>NUCLEOTIDE SEQUENCE [LARGE SCALE GENOMIC DNA]</scope>
    <source>
        <strain evidence="3">kw1407 / UAMH 11150</strain>
    </source>
</reference>
<dbReference type="PANTHER" id="PTHR42070:SF1">
    <property type="entry name" value="FILAMENT ASSOCIATED PROTEIN, PUTATIVE (AFU_ORTHOLOGUE AFUA_8G06630)-RELATED"/>
    <property type="match status" value="1"/>
</dbReference>
<feature type="coiled-coil region" evidence="1">
    <location>
        <begin position="19"/>
        <end position="46"/>
    </location>
</feature>
<dbReference type="HOGENOM" id="CLU_060781_2_0_1"/>
<dbReference type="RefSeq" id="XP_014175656.1">
    <property type="nucleotide sequence ID" value="XM_014320181.1"/>
</dbReference>
<sequence length="188" mass="21023">MTKTSEVKKRLRENQRACRVRQKELIEDLRRRVRELEDRGIQATKEMQCTARAVEWENNRLRALLSSHGISTGEIDNFLRPETKSHLAWDQGTAAESTEPHVMAPQNVGQVFAGDFTDLGELQAESSITLAREPATMVTLCDKAAKIVAEAHGHRDTEVALNALGCARKTKDCVVNNVKIFDIIGQTL</sequence>
<evidence type="ECO:0000313" key="3">
    <source>
        <dbReference type="Proteomes" id="UP000007796"/>
    </source>
</evidence>
<dbReference type="EMBL" id="GL629735">
    <property type="protein sequence ID" value="EFX06174.1"/>
    <property type="molecule type" value="Genomic_DNA"/>
</dbReference>
<name>F0XAP4_GROCL</name>
<evidence type="ECO:0000256" key="1">
    <source>
        <dbReference type="SAM" id="Coils"/>
    </source>
</evidence>
<dbReference type="GeneID" id="25977433"/>
<protein>
    <recommendedName>
        <fullName evidence="4">Bzip transcription factor</fullName>
    </recommendedName>
</protein>
<dbReference type="AlphaFoldDB" id="F0XAP4"/>
<dbReference type="InParanoid" id="F0XAP4"/>
<dbReference type="STRING" id="655863.F0XAP4"/>
<accession>F0XAP4</accession>
<evidence type="ECO:0000313" key="2">
    <source>
        <dbReference type="EMBL" id="EFX06174.1"/>
    </source>
</evidence>
<organism evidence="3">
    <name type="scientific">Grosmannia clavigera (strain kw1407 / UAMH 11150)</name>
    <name type="common">Blue stain fungus</name>
    <name type="synonym">Graphiocladiella clavigera</name>
    <dbReference type="NCBI Taxonomy" id="655863"/>
    <lineage>
        <taxon>Eukaryota</taxon>
        <taxon>Fungi</taxon>
        <taxon>Dikarya</taxon>
        <taxon>Ascomycota</taxon>
        <taxon>Pezizomycotina</taxon>
        <taxon>Sordariomycetes</taxon>
        <taxon>Sordariomycetidae</taxon>
        <taxon>Ophiostomatales</taxon>
        <taxon>Ophiostomataceae</taxon>
        <taxon>Leptographium</taxon>
    </lineage>
</organism>
<dbReference type="OrthoDB" id="4505928at2759"/>
<keyword evidence="3" id="KW-1185">Reference proteome</keyword>
<dbReference type="Proteomes" id="UP000007796">
    <property type="component" value="Unassembled WGS sequence"/>
</dbReference>
<proteinExistence type="predicted"/>
<evidence type="ECO:0008006" key="4">
    <source>
        <dbReference type="Google" id="ProtNLM"/>
    </source>
</evidence>